<organism evidence="8 9">
    <name type="scientific">Cuscuta epithymum</name>
    <dbReference type="NCBI Taxonomy" id="186058"/>
    <lineage>
        <taxon>Eukaryota</taxon>
        <taxon>Viridiplantae</taxon>
        <taxon>Streptophyta</taxon>
        <taxon>Embryophyta</taxon>
        <taxon>Tracheophyta</taxon>
        <taxon>Spermatophyta</taxon>
        <taxon>Magnoliopsida</taxon>
        <taxon>eudicotyledons</taxon>
        <taxon>Gunneridae</taxon>
        <taxon>Pentapetalae</taxon>
        <taxon>asterids</taxon>
        <taxon>lamiids</taxon>
        <taxon>Solanales</taxon>
        <taxon>Convolvulaceae</taxon>
        <taxon>Cuscuteae</taxon>
        <taxon>Cuscuta</taxon>
        <taxon>Cuscuta subgen. Cuscuta</taxon>
    </lineage>
</organism>
<evidence type="ECO:0000259" key="7">
    <source>
        <dbReference type="Pfam" id="PF25826"/>
    </source>
</evidence>
<feature type="domain" description="DUF7952" evidence="7">
    <location>
        <begin position="110"/>
        <end position="239"/>
    </location>
</feature>
<protein>
    <recommendedName>
        <fullName evidence="10">SANT domain-containing protein</fullName>
    </recommendedName>
</protein>
<dbReference type="PANTHER" id="PTHR13859">
    <property type="entry name" value="ATROPHIN-RELATED"/>
    <property type="match status" value="1"/>
</dbReference>
<feature type="region of interest" description="Disordered" evidence="5">
    <location>
        <begin position="676"/>
        <end position="715"/>
    </location>
</feature>
<feature type="region of interest" description="Disordered" evidence="5">
    <location>
        <begin position="732"/>
        <end position="794"/>
    </location>
</feature>
<evidence type="ECO:0008006" key="10">
    <source>
        <dbReference type="Google" id="ProtNLM"/>
    </source>
</evidence>
<evidence type="ECO:0000256" key="2">
    <source>
        <dbReference type="ARBA" id="ARBA00023015"/>
    </source>
</evidence>
<evidence type="ECO:0000259" key="6">
    <source>
        <dbReference type="Pfam" id="PF24662"/>
    </source>
</evidence>
<dbReference type="PANTHER" id="PTHR13859:SF11">
    <property type="entry name" value="GRUNGE, ISOFORM J"/>
    <property type="match status" value="1"/>
</dbReference>
<evidence type="ECO:0000313" key="9">
    <source>
        <dbReference type="Proteomes" id="UP001152523"/>
    </source>
</evidence>
<feature type="domain" description="DUF7650" evidence="6">
    <location>
        <begin position="277"/>
        <end position="364"/>
    </location>
</feature>
<dbReference type="InterPro" id="IPR056067">
    <property type="entry name" value="DUF7650"/>
</dbReference>
<accession>A0AAV0FP62</accession>
<feature type="compositionally biased region" description="Basic and acidic residues" evidence="5">
    <location>
        <begin position="760"/>
        <end position="778"/>
    </location>
</feature>
<dbReference type="Pfam" id="PF25826">
    <property type="entry name" value="DUF7952"/>
    <property type="match status" value="1"/>
</dbReference>
<dbReference type="Pfam" id="PF24662">
    <property type="entry name" value="DUF7650"/>
    <property type="match status" value="1"/>
</dbReference>
<evidence type="ECO:0000256" key="1">
    <source>
        <dbReference type="ARBA" id="ARBA00004123"/>
    </source>
</evidence>
<comment type="subcellular location">
    <subcellularLocation>
        <location evidence="1">Nucleus</location>
    </subcellularLocation>
</comment>
<evidence type="ECO:0000313" key="8">
    <source>
        <dbReference type="EMBL" id="CAH9137184.1"/>
    </source>
</evidence>
<name>A0AAV0FP62_9ASTE</name>
<dbReference type="InterPro" id="IPR057712">
    <property type="entry name" value="DUF7952"/>
</dbReference>
<evidence type="ECO:0000256" key="4">
    <source>
        <dbReference type="ARBA" id="ARBA00023242"/>
    </source>
</evidence>
<sequence length="794" mass="88557">MAAGKIHASDSRNACGVSGEPLILPRVGDEYQVDIPPYTQIWTDGDNSWDSYVGLHIPLRWANQGRRTNKRLDSILDDGKLENMSIDEKQPKGECPDSCLVPDGDVDPLTNIEKKTFLLGLYVFEKNFAHLKRFLQTKRTCDIMSYYYGEFYRSDEYRRWSDGRKVKSRKCVYGQKLFIGSRLQELLSRLLPNMSADRRNELSEISRRFGEGKVRLEEYVFTLKCMVGINTLIEAVGIGKGKQDLTNVALEHTRSSHALTMRSEVPTGKACSSLTPTEIIKYLTGGHRLSKTRSNDLFWEAVWPRLLARGWHSEQPKNTAYAASSKQGLVFLMPDVKKFSRKFIKGTHYFDSVTDVLAKVASEPKLLDLDSEDQDGNENQGGKVHGVAKVDTDDLSIIRSHLYLQPRTPNQSDDMKFTVVDTSLCNSKPYKVRDFRSLPLEVSKKLCLQSNFGDTSKDNNKVSTGPDSINPISLDQSEPIRFGSNTSLHSGETSPGRIDLEIGTKNLKISHFRSQEVHGSNVLNNEDLSDDAKSIEVVEVKPCISHRVRKDYVNNIVPVSKRSRRLSACNRTATRNIGCVSRGEVAMSSCSSSMNTMPANNALQMGSLHDKISTTISSKSSPSMNIERVPVNSSSFAEVSPAEHQPRILIDLNVLPVSSDSENGLSVIDITEDQTDSLNKPESHFEQKVLSSVNTSSDQQHPGRRHSTRTRPPTTRVLEAFANGFLTVNKRQKNKEVIGSQQDHGKTKTVGLGNNSQVSKMEEEKDHVCNKERNDVFGKFKPPPNGNGGSITGL</sequence>
<evidence type="ECO:0000256" key="3">
    <source>
        <dbReference type="ARBA" id="ARBA00023163"/>
    </source>
</evidence>
<dbReference type="Proteomes" id="UP001152523">
    <property type="component" value="Unassembled WGS sequence"/>
</dbReference>
<keyword evidence="3" id="KW-0804">Transcription</keyword>
<dbReference type="GO" id="GO:0003714">
    <property type="term" value="F:transcription corepressor activity"/>
    <property type="evidence" value="ECO:0007669"/>
    <property type="project" value="TreeGrafter"/>
</dbReference>
<keyword evidence="2" id="KW-0805">Transcription regulation</keyword>
<feature type="compositionally biased region" description="Polar residues" evidence="5">
    <location>
        <begin position="689"/>
        <end position="700"/>
    </location>
</feature>
<gene>
    <name evidence="8" type="ORF">CEPIT_LOCUS35840</name>
</gene>
<dbReference type="AlphaFoldDB" id="A0AAV0FP62"/>
<keyword evidence="9" id="KW-1185">Reference proteome</keyword>
<proteinExistence type="predicted"/>
<comment type="caution">
    <text evidence="8">The sequence shown here is derived from an EMBL/GenBank/DDBJ whole genome shotgun (WGS) entry which is preliminary data.</text>
</comment>
<keyword evidence="4" id="KW-0539">Nucleus</keyword>
<dbReference type="GO" id="GO:0005634">
    <property type="term" value="C:nucleus"/>
    <property type="evidence" value="ECO:0007669"/>
    <property type="project" value="UniProtKB-SubCell"/>
</dbReference>
<evidence type="ECO:0000256" key="5">
    <source>
        <dbReference type="SAM" id="MobiDB-lite"/>
    </source>
</evidence>
<dbReference type="EMBL" id="CAMAPF010000999">
    <property type="protein sequence ID" value="CAH9137184.1"/>
    <property type="molecule type" value="Genomic_DNA"/>
</dbReference>
<reference evidence="8" key="1">
    <citation type="submission" date="2022-07" db="EMBL/GenBank/DDBJ databases">
        <authorList>
            <person name="Macas J."/>
            <person name="Novak P."/>
            <person name="Neumann P."/>
        </authorList>
    </citation>
    <scope>NUCLEOTIDE SEQUENCE</scope>
</reference>